<gene>
    <name evidence="1" type="ORF">LTR36_006100</name>
</gene>
<organism evidence="1 2">
    <name type="scientific">Oleoguttula mirabilis</name>
    <dbReference type="NCBI Taxonomy" id="1507867"/>
    <lineage>
        <taxon>Eukaryota</taxon>
        <taxon>Fungi</taxon>
        <taxon>Dikarya</taxon>
        <taxon>Ascomycota</taxon>
        <taxon>Pezizomycotina</taxon>
        <taxon>Dothideomycetes</taxon>
        <taxon>Dothideomycetidae</taxon>
        <taxon>Mycosphaerellales</taxon>
        <taxon>Teratosphaeriaceae</taxon>
        <taxon>Oleoguttula</taxon>
    </lineage>
</organism>
<dbReference type="Proteomes" id="UP001324427">
    <property type="component" value="Unassembled WGS sequence"/>
</dbReference>
<comment type="caution">
    <text evidence="1">The sequence shown here is derived from an EMBL/GenBank/DDBJ whole genome shotgun (WGS) entry which is preliminary data.</text>
</comment>
<name>A0AAV9JDM7_9PEZI</name>
<proteinExistence type="predicted"/>
<sequence>METALHTDPAQEDGGATFFSLPQEVRDMIYIYWPKIAWIDVTQSFPQNNIIVDREHDKSVLQPNISRVSRRMRKECLDVFYGKNKFLLDLRGWKHDHYPKRWTPLMIFEHWFDAIGDESAGRLRSLSFMSHNFSAHVRMSNEAPQLSLKFRPGPSKPELAENVPLNYTFSLAAKRAEEGLRSVLDDIQARTQGQPLRVDDIKRICRVVDSIQPYLCKRSALGYQGAIMPSSDITQWSDTAAHLNKCDDCGYHRFTRGED</sequence>
<keyword evidence="2" id="KW-1185">Reference proteome</keyword>
<accession>A0AAV9JDM7</accession>
<reference evidence="1 2" key="1">
    <citation type="submission" date="2021-11" db="EMBL/GenBank/DDBJ databases">
        <title>Black yeast isolated from Biological Soil Crust.</title>
        <authorList>
            <person name="Kurbessoian T."/>
        </authorList>
    </citation>
    <scope>NUCLEOTIDE SEQUENCE [LARGE SCALE GENOMIC DNA]</scope>
    <source>
        <strain evidence="1 2">CCFEE 5522</strain>
    </source>
</reference>
<evidence type="ECO:0000313" key="2">
    <source>
        <dbReference type="Proteomes" id="UP001324427"/>
    </source>
</evidence>
<dbReference type="AlphaFoldDB" id="A0AAV9JDM7"/>
<protein>
    <submittedName>
        <fullName evidence="1">Uncharacterized protein</fullName>
    </submittedName>
</protein>
<dbReference type="EMBL" id="JAVFHQ010000037">
    <property type="protein sequence ID" value="KAK4542911.1"/>
    <property type="molecule type" value="Genomic_DNA"/>
</dbReference>
<evidence type="ECO:0000313" key="1">
    <source>
        <dbReference type="EMBL" id="KAK4542911.1"/>
    </source>
</evidence>